<dbReference type="EMBL" id="OU900097">
    <property type="protein sequence ID" value="CAG9861246.1"/>
    <property type="molecule type" value="Genomic_DNA"/>
</dbReference>
<evidence type="ECO:0000256" key="2">
    <source>
        <dbReference type="ARBA" id="ARBA00022525"/>
    </source>
</evidence>
<evidence type="ECO:0000256" key="3">
    <source>
        <dbReference type="ARBA" id="ARBA00022559"/>
    </source>
</evidence>
<dbReference type="GO" id="GO:0020037">
    <property type="term" value="F:heme binding"/>
    <property type="evidence" value="ECO:0007669"/>
    <property type="project" value="InterPro"/>
</dbReference>
<feature type="transmembrane region" description="Helical" evidence="9">
    <location>
        <begin position="36"/>
        <end position="60"/>
    </location>
</feature>
<dbReference type="GO" id="GO:0006979">
    <property type="term" value="P:response to oxidative stress"/>
    <property type="evidence" value="ECO:0007669"/>
    <property type="project" value="InterPro"/>
</dbReference>
<evidence type="ECO:0000256" key="8">
    <source>
        <dbReference type="PIRSR" id="PIRSR619791-2"/>
    </source>
</evidence>
<dbReference type="SUPFAM" id="SSF48113">
    <property type="entry name" value="Heme-dependent peroxidases"/>
    <property type="match status" value="1"/>
</dbReference>
<evidence type="ECO:0000256" key="6">
    <source>
        <dbReference type="ARBA" id="ARBA00023002"/>
    </source>
</evidence>
<dbReference type="OrthoDB" id="823504at2759"/>
<dbReference type="FunFam" id="1.10.640.10:FF:000003">
    <property type="entry name" value="chorion peroxidase"/>
    <property type="match status" value="1"/>
</dbReference>
<name>A0A9N9TVI0_PHYSR</name>
<keyword evidence="11" id="KW-1185">Reference proteome</keyword>
<evidence type="ECO:0000313" key="11">
    <source>
        <dbReference type="Proteomes" id="UP001153712"/>
    </source>
</evidence>
<evidence type="ECO:0000256" key="1">
    <source>
        <dbReference type="ARBA" id="ARBA00004613"/>
    </source>
</evidence>
<keyword evidence="7 8" id="KW-0408">Iron</keyword>
<dbReference type="PROSITE" id="PS50292">
    <property type="entry name" value="PEROXIDASE_3"/>
    <property type="match status" value="1"/>
</dbReference>
<evidence type="ECO:0000256" key="5">
    <source>
        <dbReference type="ARBA" id="ARBA00022729"/>
    </source>
</evidence>
<evidence type="ECO:0000313" key="10">
    <source>
        <dbReference type="EMBL" id="CAG9861246.1"/>
    </source>
</evidence>
<keyword evidence="9" id="KW-0472">Membrane</keyword>
<keyword evidence="8" id="KW-0479">Metal-binding</keyword>
<dbReference type="Proteomes" id="UP001153712">
    <property type="component" value="Chromosome 4"/>
</dbReference>
<reference evidence="10" key="1">
    <citation type="submission" date="2022-01" db="EMBL/GenBank/DDBJ databases">
        <authorList>
            <person name="King R."/>
        </authorList>
    </citation>
    <scope>NUCLEOTIDE SEQUENCE</scope>
</reference>
<dbReference type="InterPro" id="IPR037120">
    <property type="entry name" value="Haem_peroxidase_sf_animal"/>
</dbReference>
<evidence type="ECO:0000256" key="4">
    <source>
        <dbReference type="ARBA" id="ARBA00022617"/>
    </source>
</evidence>
<keyword evidence="4 8" id="KW-0349">Heme</keyword>
<feature type="binding site" description="axial binding residue" evidence="8">
    <location>
        <position position="521"/>
    </location>
    <ligand>
        <name>heme b</name>
        <dbReference type="ChEBI" id="CHEBI:60344"/>
    </ligand>
    <ligandPart>
        <name>Fe</name>
        <dbReference type="ChEBI" id="CHEBI:18248"/>
    </ligandPart>
</feature>
<comment type="subcellular location">
    <subcellularLocation>
        <location evidence="1">Secreted</location>
    </subcellularLocation>
</comment>
<keyword evidence="9" id="KW-1133">Transmembrane helix</keyword>
<gene>
    <name evidence="10" type="ORF">PHYEVI_LOCUS7589</name>
</gene>
<dbReference type="PRINTS" id="PR00457">
    <property type="entry name" value="ANPEROXIDASE"/>
</dbReference>
<dbReference type="InterPro" id="IPR010255">
    <property type="entry name" value="Haem_peroxidase_sf"/>
</dbReference>
<dbReference type="InterPro" id="IPR019791">
    <property type="entry name" value="Haem_peroxidase_animal"/>
</dbReference>
<sequence length="785" mass="89310">MSYPTERTRLLVDPNPPEYIYNAAISRERKRRVKQFQCCLCALFLSLFSVVLMLTVVYSIRIKSAPNPEDNNTTVEAPVLVLLSYNFSQKQPKEGRLENTTLIAESIQRGRKRLEAKDEIEKSVPSLLVQSPSYRHQRVTATSERARNLSRGGFIEEYASKYLNRNKTSGELVETICRKHTNLLGDHCRTEIPECNVLQRHRTFDGSCNNLAHPDSFGVAYTPFRRILPPEYEDGISKPRQSSLPSARTVSLVVHRPCSRDDPKFSVMLAVWGQFLDHDITATALSQKSNGSTISCCEPSTTASPECFPVIIDPQDPFSEYNVTCMEFVRSAPAATCCLGPREQMNQATAFIDGSVVYSSDESFARKLRTLVGGEMKVFVTPEGGTLLPLSDDPGDGCNREEEESRGRYCFMAGDARANENLHLVSMHLIWVRQHNRLAKNLSRLNPHWDDERTFQEARKITAAQMQHITYNEFLPILLGERLMDKFELSPSKKGYFRKYNDTLAPNIANCFATAAFRFAHSIIPGLMKLLANDSSTPEYVQMHKMLFNPFELYQSDMLDKTLRGAMNASIEASDSYFTDELKSHMFERSVEQAKQPKLCGLDLVSLNIQRGRDHGLPGYVKWRRHCGFERVRNFDDLKGVFDSNSLRNIKAIYRKVEDVDLYTGALSEIPMENSILGPTLTCLLLDQFYRIKRGDRFWYENPGVFEKRQLDELRKTTLAGVICDNADNLDTVQRKVMETIRKGNRYENCSSLGKPDLRHWKESLVHLEMSGGENLHVTSINSTV</sequence>
<dbReference type="PANTHER" id="PTHR11475:SF141">
    <property type="entry name" value="CARDINAL"/>
    <property type="match status" value="1"/>
</dbReference>
<dbReference type="Gene3D" id="1.10.640.10">
    <property type="entry name" value="Haem peroxidase domain superfamily, animal type"/>
    <property type="match status" value="1"/>
</dbReference>
<dbReference type="GO" id="GO:0005576">
    <property type="term" value="C:extracellular region"/>
    <property type="evidence" value="ECO:0007669"/>
    <property type="project" value="UniProtKB-SubCell"/>
</dbReference>
<dbReference type="GO" id="GO:0022412">
    <property type="term" value="P:cellular process involved in reproduction in multicellular organism"/>
    <property type="evidence" value="ECO:0007669"/>
    <property type="project" value="UniProtKB-ARBA"/>
</dbReference>
<evidence type="ECO:0000256" key="7">
    <source>
        <dbReference type="ARBA" id="ARBA00023004"/>
    </source>
</evidence>
<organism evidence="10 11">
    <name type="scientific">Phyllotreta striolata</name>
    <name type="common">Striped flea beetle</name>
    <name type="synonym">Crioceris striolata</name>
    <dbReference type="NCBI Taxonomy" id="444603"/>
    <lineage>
        <taxon>Eukaryota</taxon>
        <taxon>Metazoa</taxon>
        <taxon>Ecdysozoa</taxon>
        <taxon>Arthropoda</taxon>
        <taxon>Hexapoda</taxon>
        <taxon>Insecta</taxon>
        <taxon>Pterygota</taxon>
        <taxon>Neoptera</taxon>
        <taxon>Endopterygota</taxon>
        <taxon>Coleoptera</taxon>
        <taxon>Polyphaga</taxon>
        <taxon>Cucujiformia</taxon>
        <taxon>Chrysomeloidea</taxon>
        <taxon>Chrysomelidae</taxon>
        <taxon>Galerucinae</taxon>
        <taxon>Alticini</taxon>
        <taxon>Phyllotreta</taxon>
    </lineage>
</organism>
<dbReference type="PANTHER" id="PTHR11475">
    <property type="entry name" value="OXIDASE/PEROXIDASE"/>
    <property type="match status" value="1"/>
</dbReference>
<keyword evidence="2" id="KW-0964">Secreted</keyword>
<keyword evidence="6" id="KW-0560">Oxidoreductase</keyword>
<evidence type="ECO:0000256" key="9">
    <source>
        <dbReference type="SAM" id="Phobius"/>
    </source>
</evidence>
<protein>
    <recommendedName>
        <fullName evidence="12">Chorion peroxidase</fullName>
    </recommendedName>
</protein>
<dbReference type="AlphaFoldDB" id="A0A9N9TVI0"/>
<evidence type="ECO:0008006" key="12">
    <source>
        <dbReference type="Google" id="ProtNLM"/>
    </source>
</evidence>
<accession>A0A9N9TVI0</accession>
<proteinExistence type="predicted"/>
<dbReference type="CDD" id="cd09823">
    <property type="entry name" value="peroxinectin_like"/>
    <property type="match status" value="1"/>
</dbReference>
<keyword evidence="3" id="KW-0575">Peroxidase</keyword>
<dbReference type="GO" id="GO:0004601">
    <property type="term" value="F:peroxidase activity"/>
    <property type="evidence" value="ECO:0007669"/>
    <property type="project" value="UniProtKB-KW"/>
</dbReference>
<keyword evidence="5" id="KW-0732">Signal</keyword>
<dbReference type="GO" id="GO:0046872">
    <property type="term" value="F:metal ion binding"/>
    <property type="evidence" value="ECO:0007669"/>
    <property type="project" value="UniProtKB-KW"/>
</dbReference>
<keyword evidence="9" id="KW-0812">Transmembrane</keyword>
<dbReference type="Pfam" id="PF03098">
    <property type="entry name" value="An_peroxidase"/>
    <property type="match status" value="1"/>
</dbReference>